<feature type="domain" description="Glycosyl transferase family 1" evidence="1">
    <location>
        <begin position="195"/>
        <end position="349"/>
    </location>
</feature>
<reference evidence="3 4" key="1">
    <citation type="submission" date="2019-09" db="EMBL/GenBank/DDBJ databases">
        <title>NBRP : Genome information of microbial organism related human and environment.</title>
        <authorList>
            <person name="Hattori M."/>
            <person name="Oshima K."/>
            <person name="Inaba H."/>
            <person name="Suda W."/>
            <person name="Sakamoto M."/>
            <person name="Iino T."/>
            <person name="Kitahara M."/>
            <person name="Oshida Y."/>
            <person name="Iida T."/>
            <person name="Kudo T."/>
            <person name="Itoh T."/>
            <person name="Ohkuma M."/>
        </authorList>
    </citation>
    <scope>NUCLEOTIDE SEQUENCE [LARGE SCALE GENOMIC DNA]</scope>
    <source>
        <strain evidence="3 4">Hi-2</strain>
    </source>
</reference>
<evidence type="ECO:0000313" key="3">
    <source>
        <dbReference type="EMBL" id="GEQ96445.1"/>
    </source>
</evidence>
<comment type="caution">
    <text evidence="3">The sequence shown here is derived from an EMBL/GenBank/DDBJ whole genome shotgun (WGS) entry which is preliminary data.</text>
</comment>
<gene>
    <name evidence="3" type="ORF">JCM17844_00820</name>
</gene>
<evidence type="ECO:0000259" key="2">
    <source>
        <dbReference type="Pfam" id="PF13439"/>
    </source>
</evidence>
<dbReference type="Pfam" id="PF00534">
    <property type="entry name" value="Glycos_transf_1"/>
    <property type="match status" value="1"/>
</dbReference>
<dbReference type="Pfam" id="PF13439">
    <property type="entry name" value="Glyco_transf_4"/>
    <property type="match status" value="1"/>
</dbReference>
<dbReference type="PANTHER" id="PTHR45947:SF3">
    <property type="entry name" value="SULFOQUINOVOSYL TRANSFERASE SQD2"/>
    <property type="match status" value="1"/>
</dbReference>
<evidence type="ECO:0000259" key="1">
    <source>
        <dbReference type="Pfam" id="PF00534"/>
    </source>
</evidence>
<accession>A0A5A7MN51</accession>
<proteinExistence type="predicted"/>
<dbReference type="EMBL" id="BKCL01000001">
    <property type="protein sequence ID" value="GEQ96445.1"/>
    <property type="molecule type" value="Genomic_DNA"/>
</dbReference>
<dbReference type="PANTHER" id="PTHR45947">
    <property type="entry name" value="SULFOQUINOVOSYL TRANSFERASE SQD2"/>
    <property type="match status" value="1"/>
</dbReference>
<dbReference type="Gene3D" id="3.40.50.2000">
    <property type="entry name" value="Glycogen Phosphorylase B"/>
    <property type="match status" value="2"/>
</dbReference>
<dbReference type="CDD" id="cd03801">
    <property type="entry name" value="GT4_PimA-like"/>
    <property type="match status" value="1"/>
</dbReference>
<dbReference type="InterPro" id="IPR050194">
    <property type="entry name" value="Glycosyltransferase_grp1"/>
</dbReference>
<dbReference type="InterPro" id="IPR028098">
    <property type="entry name" value="Glyco_trans_4-like_N"/>
</dbReference>
<dbReference type="InterPro" id="IPR001296">
    <property type="entry name" value="Glyco_trans_1"/>
</dbReference>
<protein>
    <submittedName>
        <fullName evidence="3">Glycosyl transferase family 1</fullName>
    </submittedName>
</protein>
<dbReference type="GO" id="GO:0016757">
    <property type="term" value="F:glycosyltransferase activity"/>
    <property type="evidence" value="ECO:0007669"/>
    <property type="project" value="InterPro"/>
</dbReference>
<organism evidence="3 4">
    <name type="scientific">Iodidimonas gelatinilytica</name>
    <dbReference type="NCBI Taxonomy" id="1236966"/>
    <lineage>
        <taxon>Bacteria</taxon>
        <taxon>Pseudomonadati</taxon>
        <taxon>Pseudomonadota</taxon>
        <taxon>Alphaproteobacteria</taxon>
        <taxon>Iodidimonadales</taxon>
        <taxon>Iodidimonadaceae</taxon>
        <taxon>Iodidimonas</taxon>
    </lineage>
</organism>
<sequence length="378" mass="42032">MAVSGRDKRVKNTSGLAPLVLHVFPTFAPGGVQLRIAKIMEQLGGAYRHQILALDGNQSASLHLSDMVEAGFVDPEFSQSGLGSVLEIRRSLRILAPDLLCTYNWGAMDWALAGRFTALPHLHFESGFGPEEAEKPLRRRSLMRRLALSKVHRLVVPSHSLYRLALLEKWVAPKRLMLIPNGVDTAWFSPPEKQTDHKDRFNVLSVAPLRPEKRLDRLLTAFVQFLPTNPEAQLVFLGEGQCRPALEDQAKALGIAGQVQFEGHVADIRPMLFDADLFAMTSQTEQMPNALLQAMAAGLPVLAYDAGDIARIVPMEARSFVYPQEDASGFRQGLIHLAQDRPLRQKLGELCRQQAVTHYDLPQMVAAYGTLYQDALDR</sequence>
<dbReference type="AlphaFoldDB" id="A0A5A7MN51"/>
<dbReference type="SUPFAM" id="SSF53756">
    <property type="entry name" value="UDP-Glycosyltransferase/glycogen phosphorylase"/>
    <property type="match status" value="1"/>
</dbReference>
<name>A0A5A7MN51_9PROT</name>
<dbReference type="RefSeq" id="WP_210431036.1">
    <property type="nucleotide sequence ID" value="NZ_BKCL01000001.1"/>
</dbReference>
<feature type="domain" description="Glycosyltransferase subfamily 4-like N-terminal" evidence="2">
    <location>
        <begin position="29"/>
        <end position="186"/>
    </location>
</feature>
<dbReference type="Proteomes" id="UP000322084">
    <property type="component" value="Unassembled WGS sequence"/>
</dbReference>
<evidence type="ECO:0000313" key="4">
    <source>
        <dbReference type="Proteomes" id="UP000322084"/>
    </source>
</evidence>
<keyword evidence="3" id="KW-0808">Transferase</keyword>